<feature type="transmembrane region" description="Helical" evidence="1">
    <location>
        <begin position="157"/>
        <end position="179"/>
    </location>
</feature>
<protein>
    <submittedName>
        <fullName evidence="2">Uncharacterized protein</fullName>
    </submittedName>
</protein>
<name>A0A2H5X9X6_9BACT</name>
<feature type="transmembrane region" description="Helical" evidence="1">
    <location>
        <begin position="191"/>
        <end position="211"/>
    </location>
</feature>
<reference evidence="3" key="1">
    <citation type="submission" date="2017-09" db="EMBL/GenBank/DDBJ databases">
        <title>Metaegenomics of thermophilic ammonia-oxidizing enrichment culture.</title>
        <authorList>
            <person name="Kato S."/>
            <person name="Suzuki K."/>
        </authorList>
    </citation>
    <scope>NUCLEOTIDE SEQUENCE [LARGE SCALE GENOMIC DNA]</scope>
</reference>
<feature type="transmembrane region" description="Helical" evidence="1">
    <location>
        <begin position="39"/>
        <end position="58"/>
    </location>
</feature>
<feature type="transmembrane region" description="Helical" evidence="1">
    <location>
        <begin position="12"/>
        <end position="33"/>
    </location>
</feature>
<sequence>MFQPVQDGTINWLFIGGTLVVGGGLLALLHGFAPPVRRWVIAILTFLAGLYFALEFFMPRHNVLTPWRDSVADLLQVLAAFTFGLGVLNQFLIHGRNILHRTPNWPFSVAFFSGFLLMLGTGLLQHYAPHFLAAVPPQGAIGVLGFWEAAYRVLFEGALQALSATVFALLAFFIASAAYRAFRIRTLEAGLLMVTATIVMLANVPIGQQWLTGWIPEESPWAWLRLEKLAHWLQTQINAPTMRAILFGLWVGALGMALRIILGLERSFTIGRQ</sequence>
<proteinExistence type="predicted"/>
<feature type="transmembrane region" description="Helical" evidence="1">
    <location>
        <begin position="70"/>
        <end position="93"/>
    </location>
</feature>
<gene>
    <name evidence="2" type="ORF">HRbin17_00477</name>
</gene>
<evidence type="ECO:0000256" key="1">
    <source>
        <dbReference type="SAM" id="Phobius"/>
    </source>
</evidence>
<dbReference type="Proteomes" id="UP000236173">
    <property type="component" value="Unassembled WGS sequence"/>
</dbReference>
<dbReference type="AlphaFoldDB" id="A0A2H5X9X6"/>
<keyword evidence="1" id="KW-0472">Membrane</keyword>
<keyword evidence="1" id="KW-1133">Transmembrane helix</keyword>
<keyword evidence="1" id="KW-0812">Transmembrane</keyword>
<evidence type="ECO:0000313" key="3">
    <source>
        <dbReference type="Proteomes" id="UP000236173"/>
    </source>
</evidence>
<accession>A0A2H5X9X6</accession>
<feature type="transmembrane region" description="Helical" evidence="1">
    <location>
        <begin position="244"/>
        <end position="264"/>
    </location>
</feature>
<evidence type="ECO:0000313" key="2">
    <source>
        <dbReference type="EMBL" id="GBC97982.1"/>
    </source>
</evidence>
<dbReference type="EMBL" id="BEHT01000004">
    <property type="protein sequence ID" value="GBC97982.1"/>
    <property type="molecule type" value="Genomic_DNA"/>
</dbReference>
<feature type="transmembrane region" description="Helical" evidence="1">
    <location>
        <begin position="105"/>
        <end position="124"/>
    </location>
</feature>
<comment type="caution">
    <text evidence="2">The sequence shown here is derived from an EMBL/GenBank/DDBJ whole genome shotgun (WGS) entry which is preliminary data.</text>
</comment>
<organism evidence="2 3">
    <name type="scientific">Candidatus Fervidibacter japonicus</name>
    <dbReference type="NCBI Taxonomy" id="2035412"/>
    <lineage>
        <taxon>Bacteria</taxon>
        <taxon>Candidatus Fervidibacterota</taxon>
        <taxon>Candidatus Fervidibacter</taxon>
    </lineage>
</organism>